<evidence type="ECO:0000256" key="20">
    <source>
        <dbReference type="SAM" id="MobiDB-lite"/>
    </source>
</evidence>
<dbReference type="Pfam" id="PF08513">
    <property type="entry name" value="LisH"/>
    <property type="match status" value="1"/>
</dbReference>
<evidence type="ECO:0000256" key="5">
    <source>
        <dbReference type="ARBA" id="ARBA00009435"/>
    </source>
</evidence>
<dbReference type="SMART" id="SM00320">
    <property type="entry name" value="WD40"/>
    <property type="match status" value="4"/>
</dbReference>
<dbReference type="EC" id="3.4.-.-" evidence="19"/>
<dbReference type="Pfam" id="PF04494">
    <property type="entry name" value="TFIID_NTD2"/>
    <property type="match status" value="1"/>
</dbReference>
<dbReference type="InterPro" id="IPR015943">
    <property type="entry name" value="WD40/YVTN_repeat-like_dom_sf"/>
</dbReference>
<dbReference type="PROSITE" id="PS50294">
    <property type="entry name" value="WD_REPEATS_REGION"/>
    <property type="match status" value="2"/>
</dbReference>
<keyword evidence="11 19" id="KW-0378">Hydrolase</keyword>
<evidence type="ECO:0000256" key="3">
    <source>
        <dbReference type="ARBA" id="ARBA00004123"/>
    </source>
</evidence>
<dbReference type="Pfam" id="PF00400">
    <property type="entry name" value="WD40"/>
    <property type="match status" value="3"/>
</dbReference>
<feature type="transmembrane region" description="Helical" evidence="21">
    <location>
        <begin position="570"/>
        <end position="589"/>
    </location>
</feature>
<feature type="repeat" description="WD" evidence="18">
    <location>
        <begin position="1138"/>
        <end position="1181"/>
    </location>
</feature>
<dbReference type="SUPFAM" id="SSF50978">
    <property type="entry name" value="WD40 repeat-like"/>
    <property type="match status" value="1"/>
</dbReference>
<keyword evidence="8 19" id="KW-0645">Protease</keyword>
<keyword evidence="14" id="KW-0482">Metalloprotease</keyword>
<sequence>MSWRNQGITGSNNIPLGKRRFGDDEEDGGGGGGGGGRDRAPAVGGAELKRGRSPEPRTDADGPRRRKKRNRWGDASENKAAGLMGLPTAIMANMTSEQLEARDNERVGDYILERIADILDRNDVNWTLEKTGAVQGTKTMSRNVDVTLELFSRSSSVPSVTVFDDNLANVTWATDIGMLGDHTAGVGTYFEGTNKLVYIRGTEDEEGEWWKSGKNDVRVIGKGGVLVNAHYDSVASGYGATDDGMGCVSILQILNYFTTQGRQPKRGLLLLFNNGEEDGLLGAKAFANSPLFSFPTTFVNLEGAGAGGRAVLFRSSDEQVTKAYQKAPHPFGLVVASDGFSMGLVKSQTDFVVWDDIFGQRGLDIAFYRPRPRYHTDQDDTRHASPASLWHMLSNSIAAVKSLSDNTHTFSGQRSDGDRRKVPSGSHASKGVWFDMFGKGFAVFGLRGLFAWSLTLLIVSPLIIAIIVFILNRHDKLYFFSRKINVHNEGSEDPVSIGGFRGFTRFPIAVGFSGALTLASAFLLTKINPMIVYSSEYAVWGMMLSLFYMSLWMTLKGSSAIRPSALQRGYIHIWLFIVSWGLLIVVAVTEDRLRIASGYPVVFLHSALFLSTVISFLELFGLTKKHDYAPAPAAAAPAAAQPPMSNQNLNQIVTDYLLKRGFTRTENIFRQESSHLGPDGRPIQAKVDDLGPQKYRKAFNMLRDWVDNGLDIYKFELGKLLWPVFVYSWMELINQGYLDDAKNLLTGLKPFFEAGHADDLKTFDTISIPHHLKENATCKLYTENKFRIPLNQHVTGNLFHFLEREKENGGAVIIYILQTFCQIDSTARGPIEPFSFEAIYRRTQNMTLDEIDDNEGIPGISLGLTNRDMLDTSVALRLGPMPMDEDLRDDVRAELAEADQRNPPTEGKASLADEFEQKIKREESADAPSRSDLPLPPSRARDVVMEMQKVRENRDRFKIEGRTGGVGVPISACMFTFHNSLGSVSCLDFSKDHELVAAGTTDSYIRVWTLDGKALKSKAAHDLDFKANNRKLIGHSGPVYDVAFSDAIASGNHTPFAHEGKGNGAIDTGAKLLLSASADGHVRLWSLDLWQCLCIYKGHDGPVMRVSWSPHGHYFVSGGWDKTARLWMQDHASAMRLLVGHNTSISALTWHPNGTYLFTASDETDKSIRMWSVVTGGCVRVFTGHNEYISSL</sequence>
<dbReference type="PROSITE" id="PS50896">
    <property type="entry name" value="LISH"/>
    <property type="match status" value="1"/>
</dbReference>
<feature type="region of interest" description="Disordered" evidence="20">
    <location>
        <begin position="1"/>
        <end position="80"/>
    </location>
</feature>
<keyword evidence="9 21" id="KW-0812">Transmembrane</keyword>
<keyword evidence="12 19" id="KW-0862">Zinc</keyword>
<keyword evidence="18" id="KW-0853">WD repeat</keyword>
<evidence type="ECO:0000256" key="7">
    <source>
        <dbReference type="ARBA" id="ARBA00022554"/>
    </source>
</evidence>
<feature type="transmembrane region" description="Helical" evidence="21">
    <location>
        <begin position="601"/>
        <end position="622"/>
    </location>
</feature>
<dbReference type="GO" id="GO:0005669">
    <property type="term" value="C:transcription factor TFIID complex"/>
    <property type="evidence" value="ECO:0007669"/>
    <property type="project" value="TreeGrafter"/>
</dbReference>
<dbReference type="SUPFAM" id="SSF53187">
    <property type="entry name" value="Zn-dependent exopeptidases"/>
    <property type="match status" value="1"/>
</dbReference>
<dbReference type="GO" id="GO:0046872">
    <property type="term" value="F:metal ion binding"/>
    <property type="evidence" value="ECO:0007669"/>
    <property type="project" value="UniProtKB-KW"/>
</dbReference>
<evidence type="ECO:0000256" key="21">
    <source>
        <dbReference type="SAM" id="Phobius"/>
    </source>
</evidence>
<comment type="similarity">
    <text evidence="5">Belongs to the WD repeat TAF5 family.</text>
</comment>
<dbReference type="PANTHER" id="PTHR19879:SF1">
    <property type="entry name" value="CANNONBALL-RELATED"/>
    <property type="match status" value="1"/>
</dbReference>
<dbReference type="GO" id="GO:0006367">
    <property type="term" value="P:transcription initiation at RNA polymerase II promoter"/>
    <property type="evidence" value="ECO:0007669"/>
    <property type="project" value="TreeGrafter"/>
</dbReference>
<dbReference type="InterPro" id="IPR007484">
    <property type="entry name" value="Peptidase_M28"/>
</dbReference>
<dbReference type="PANTHER" id="PTHR19879">
    <property type="entry name" value="TRANSCRIPTION INITIATION FACTOR TFIID"/>
    <property type="match status" value="1"/>
</dbReference>
<dbReference type="InterPro" id="IPR053976">
    <property type="entry name" value="PFF1_TM"/>
</dbReference>
<evidence type="ECO:0000256" key="14">
    <source>
        <dbReference type="ARBA" id="ARBA00023049"/>
    </source>
</evidence>
<evidence type="ECO:0000259" key="22">
    <source>
        <dbReference type="Pfam" id="PF04389"/>
    </source>
</evidence>
<dbReference type="CDD" id="cd03875">
    <property type="entry name" value="M28_Fxna_like"/>
    <property type="match status" value="1"/>
</dbReference>
<feature type="domain" description="TFIID subunit TAF5 NTD2" evidence="23">
    <location>
        <begin position="691"/>
        <end position="821"/>
    </location>
</feature>
<dbReference type="EMBL" id="CVQH01022861">
    <property type="protein sequence ID" value="CRK34174.1"/>
    <property type="molecule type" value="Genomic_DNA"/>
</dbReference>
<dbReference type="Gene3D" id="3.40.630.10">
    <property type="entry name" value="Zn peptidases"/>
    <property type="match status" value="1"/>
</dbReference>
<gene>
    <name evidence="25" type="ORF">BN1708_006317</name>
</gene>
<evidence type="ECO:0000256" key="16">
    <source>
        <dbReference type="ARBA" id="ARBA00023180"/>
    </source>
</evidence>
<feature type="transmembrane region" description="Helical" evidence="21">
    <location>
        <begin position="449"/>
        <end position="471"/>
    </location>
</feature>
<dbReference type="SUPFAM" id="SSF160897">
    <property type="entry name" value="Taf5 N-terminal domain-like"/>
    <property type="match status" value="1"/>
</dbReference>
<keyword evidence="15 21" id="KW-0472">Membrane</keyword>
<evidence type="ECO:0000256" key="11">
    <source>
        <dbReference type="ARBA" id="ARBA00022801"/>
    </source>
</evidence>
<comment type="cofactor">
    <cofactor evidence="1">
        <name>Zn(2+)</name>
        <dbReference type="ChEBI" id="CHEBI:29105"/>
    </cofactor>
</comment>
<protein>
    <recommendedName>
        <fullName evidence="19">Peptide hydrolase</fullName>
        <ecNumber evidence="19">3.4.-.-</ecNumber>
    </recommendedName>
</protein>
<evidence type="ECO:0000256" key="18">
    <source>
        <dbReference type="PROSITE-ProRule" id="PRU00221"/>
    </source>
</evidence>
<evidence type="ECO:0000256" key="1">
    <source>
        <dbReference type="ARBA" id="ARBA00001947"/>
    </source>
</evidence>
<evidence type="ECO:0000256" key="2">
    <source>
        <dbReference type="ARBA" id="ARBA00003273"/>
    </source>
</evidence>
<accession>A0A0G4MIX4</accession>
<dbReference type="PROSITE" id="PS50082">
    <property type="entry name" value="WD_REPEATS_2"/>
    <property type="match status" value="3"/>
</dbReference>
<comment type="function">
    <text evidence="2">May be involved in vacuolar sorting and osmoregulation.</text>
</comment>
<dbReference type="InterPro" id="IPR036322">
    <property type="entry name" value="WD40_repeat_dom_sf"/>
</dbReference>
<dbReference type="InterPro" id="IPR037264">
    <property type="entry name" value="TFIID_NTD2_sf"/>
</dbReference>
<keyword evidence="13 21" id="KW-1133">Transmembrane helix</keyword>
<feature type="transmembrane region" description="Helical" evidence="21">
    <location>
        <begin position="537"/>
        <end position="555"/>
    </location>
</feature>
<dbReference type="AlphaFoldDB" id="A0A0G4MIX4"/>
<evidence type="ECO:0000256" key="6">
    <source>
        <dbReference type="ARBA" id="ARBA00010918"/>
    </source>
</evidence>
<dbReference type="Gene3D" id="2.130.10.10">
    <property type="entry name" value="YVTN repeat-like/Quinoprotein amine dehydrogenase"/>
    <property type="match status" value="2"/>
</dbReference>
<keyword evidence="10 19" id="KW-0479">Metal-binding</keyword>
<evidence type="ECO:0000256" key="10">
    <source>
        <dbReference type="ARBA" id="ARBA00022723"/>
    </source>
</evidence>
<evidence type="ECO:0000313" key="25">
    <source>
        <dbReference type="EMBL" id="CRK34174.1"/>
    </source>
</evidence>
<comment type="subcellular location">
    <subcellularLocation>
        <location evidence="3">Nucleus</location>
    </subcellularLocation>
    <subcellularLocation>
        <location evidence="4">Vacuole membrane</location>
        <topology evidence="4">Multi-pass membrane protein</topology>
    </subcellularLocation>
</comment>
<dbReference type="GO" id="GO:0005774">
    <property type="term" value="C:vacuolar membrane"/>
    <property type="evidence" value="ECO:0007669"/>
    <property type="project" value="UniProtKB-SubCell"/>
</dbReference>
<evidence type="ECO:0000256" key="19">
    <source>
        <dbReference type="RuleBase" id="RU361240"/>
    </source>
</evidence>
<dbReference type="FunFam" id="3.40.630.10:FF:000057">
    <property type="entry name" value="Vacuolar membrane protease"/>
    <property type="match status" value="1"/>
</dbReference>
<dbReference type="InterPro" id="IPR007582">
    <property type="entry name" value="TFIID_NTD2"/>
</dbReference>
<feature type="compositionally biased region" description="Basic and acidic residues" evidence="20">
    <location>
        <begin position="47"/>
        <end position="63"/>
    </location>
</feature>
<dbReference type="STRING" id="100787.A0A0G4MIX4"/>
<evidence type="ECO:0000256" key="4">
    <source>
        <dbReference type="ARBA" id="ARBA00004128"/>
    </source>
</evidence>
<evidence type="ECO:0000313" key="26">
    <source>
        <dbReference type="Proteomes" id="UP000044602"/>
    </source>
</evidence>
<dbReference type="GO" id="GO:0008237">
    <property type="term" value="F:metallopeptidase activity"/>
    <property type="evidence" value="ECO:0007669"/>
    <property type="project" value="UniProtKB-KW"/>
</dbReference>
<proteinExistence type="inferred from homology"/>
<feature type="transmembrane region" description="Helical" evidence="21">
    <location>
        <begin position="506"/>
        <end position="525"/>
    </location>
</feature>
<evidence type="ECO:0000256" key="12">
    <source>
        <dbReference type="ARBA" id="ARBA00022833"/>
    </source>
</evidence>
<comment type="similarity">
    <text evidence="6 19">Belongs to the peptidase M28 family.</text>
</comment>
<dbReference type="Gene3D" id="1.25.40.500">
    <property type="entry name" value="TFIID subunit TAF5, NTD2 domain"/>
    <property type="match status" value="1"/>
</dbReference>
<dbReference type="Pfam" id="PF04389">
    <property type="entry name" value="Peptidase_M28"/>
    <property type="match status" value="1"/>
</dbReference>
<keyword evidence="16" id="KW-0325">Glycoprotein</keyword>
<feature type="domain" description="Peptidase M28" evidence="22">
    <location>
        <begin position="224"/>
        <end position="398"/>
    </location>
</feature>
<feature type="repeat" description="WD" evidence="18">
    <location>
        <begin position="977"/>
        <end position="1011"/>
    </location>
</feature>
<dbReference type="Proteomes" id="UP000044602">
    <property type="component" value="Unassembled WGS sequence"/>
</dbReference>
<dbReference type="Pfam" id="PF22251">
    <property type="entry name" value="PFF1_TM"/>
    <property type="match status" value="1"/>
</dbReference>
<evidence type="ECO:0000256" key="17">
    <source>
        <dbReference type="ARBA" id="ARBA00023242"/>
    </source>
</evidence>
<feature type="compositionally biased region" description="Polar residues" evidence="20">
    <location>
        <begin position="1"/>
        <end position="14"/>
    </location>
</feature>
<dbReference type="CDD" id="cd00200">
    <property type="entry name" value="WD40"/>
    <property type="match status" value="1"/>
</dbReference>
<evidence type="ECO:0000256" key="8">
    <source>
        <dbReference type="ARBA" id="ARBA00022670"/>
    </source>
</evidence>
<keyword evidence="17" id="KW-0539">Nucleus</keyword>
<organism evidence="25 26">
    <name type="scientific">Verticillium longisporum</name>
    <name type="common">Verticillium dahliae var. longisporum</name>
    <dbReference type="NCBI Taxonomy" id="100787"/>
    <lineage>
        <taxon>Eukaryota</taxon>
        <taxon>Fungi</taxon>
        <taxon>Dikarya</taxon>
        <taxon>Ascomycota</taxon>
        <taxon>Pezizomycotina</taxon>
        <taxon>Sordariomycetes</taxon>
        <taxon>Hypocreomycetidae</taxon>
        <taxon>Glomerellales</taxon>
        <taxon>Plectosphaerellaceae</taxon>
        <taxon>Verticillium</taxon>
    </lineage>
</organism>
<keyword evidence="26" id="KW-1185">Reference proteome</keyword>
<evidence type="ECO:0000256" key="13">
    <source>
        <dbReference type="ARBA" id="ARBA00022989"/>
    </source>
</evidence>
<evidence type="ECO:0000259" key="23">
    <source>
        <dbReference type="Pfam" id="PF04494"/>
    </source>
</evidence>
<feature type="repeat" description="WD" evidence="18">
    <location>
        <begin position="1096"/>
        <end position="1127"/>
    </location>
</feature>
<dbReference type="InterPro" id="IPR006594">
    <property type="entry name" value="LisH"/>
</dbReference>
<dbReference type="GO" id="GO:0006508">
    <property type="term" value="P:proteolysis"/>
    <property type="evidence" value="ECO:0007669"/>
    <property type="project" value="UniProtKB-KW"/>
</dbReference>
<dbReference type="GO" id="GO:0016251">
    <property type="term" value="F:RNA polymerase II general transcription initiation factor activity"/>
    <property type="evidence" value="ECO:0007669"/>
    <property type="project" value="TreeGrafter"/>
</dbReference>
<dbReference type="CDD" id="cd08044">
    <property type="entry name" value="TAF5_NTD2"/>
    <property type="match status" value="1"/>
</dbReference>
<evidence type="ECO:0000256" key="9">
    <source>
        <dbReference type="ARBA" id="ARBA00022692"/>
    </source>
</evidence>
<dbReference type="InterPro" id="IPR001680">
    <property type="entry name" value="WD40_rpt"/>
</dbReference>
<reference evidence="25 26" key="1">
    <citation type="submission" date="2015-05" db="EMBL/GenBank/DDBJ databases">
        <authorList>
            <person name="Wang D.B."/>
            <person name="Wang M."/>
        </authorList>
    </citation>
    <scope>NUCLEOTIDE SEQUENCE [LARGE SCALE GENOMIC DNA]</scope>
    <source>
        <strain evidence="25">VL1</strain>
    </source>
</reference>
<evidence type="ECO:0000259" key="24">
    <source>
        <dbReference type="Pfam" id="PF22251"/>
    </source>
</evidence>
<feature type="domain" description="Vacuolar membrane protease transmembrane" evidence="24">
    <location>
        <begin position="505"/>
        <end position="631"/>
    </location>
</feature>
<evidence type="ECO:0000256" key="15">
    <source>
        <dbReference type="ARBA" id="ARBA00023136"/>
    </source>
</evidence>
<keyword evidence="7" id="KW-0926">Vacuole</keyword>
<name>A0A0G4MIX4_VERLO</name>
<dbReference type="InterPro" id="IPR048024">
    <property type="entry name" value="Fxna-like_M28_dom"/>
</dbReference>
<feature type="non-terminal residue" evidence="25">
    <location>
        <position position="1192"/>
    </location>
</feature>